<proteinExistence type="predicted"/>
<feature type="compositionally biased region" description="Basic and acidic residues" evidence="1">
    <location>
        <begin position="590"/>
        <end position="607"/>
    </location>
</feature>
<keyword evidence="2" id="KW-1133">Transmembrane helix</keyword>
<dbReference type="RefSeq" id="WP_103922797.1">
    <property type="nucleotide sequence ID" value="NZ_FNVR01000001.1"/>
</dbReference>
<feature type="transmembrane region" description="Helical" evidence="2">
    <location>
        <begin position="15"/>
        <end position="37"/>
    </location>
</feature>
<feature type="region of interest" description="Disordered" evidence="1">
    <location>
        <begin position="585"/>
        <end position="607"/>
    </location>
</feature>
<keyword evidence="2" id="KW-0472">Membrane</keyword>
<reference evidence="4" key="1">
    <citation type="submission" date="2016-10" db="EMBL/GenBank/DDBJ databases">
        <authorList>
            <person name="Varghese N."/>
            <person name="Submissions S."/>
        </authorList>
    </citation>
    <scope>NUCLEOTIDE SEQUENCE [LARGE SCALE GENOMIC DNA]</scope>
    <source>
        <strain evidence="4">DSM 17298</strain>
    </source>
</reference>
<dbReference type="Proteomes" id="UP000236736">
    <property type="component" value="Unassembled WGS sequence"/>
</dbReference>
<gene>
    <name evidence="3" type="ORF">SAMN03080598_00051</name>
</gene>
<accession>A0A1H5RQY5</accession>
<sequence length="607" mass="68671">MTNNPNAPLKTRTKLGIILISVIVIILTAGFVIYININKMLSKALTNAFESSPAGEVYELKFKNLRANPLQGSISVLDVSLQRRESPKKSYPYINSWITLKTDKLVLENVDILLLLRANKLLLEKIAIISPDLELDLNSQNPTFLPFGASKSLVGDGENTVPEAYLLREFELVNAQFRLINSLKNRDFTVDNFNLSFKELDIDYTEEEDELYFLRELEISLDKFSGSTKEDALQQVNFSDFRIKFDSVDARKNLDTLIFNFQNFTSGVHDLDIQTRDSLFHITMSSFDLSYRDQTIQLEEMSFKPNVSNAEIQRNYRFQHTQFSGTVGLINFSGVNFDSLIYANSLFIEEVSLDSISALIYKDNTKAKDLNHFPKYLGQLVNEIKDPVRIKTVKATQVNVINEERKPDGSLARVHVNNGTLEAKNITNLAPDELLTIQAGAFLAGKVEFSLNLAFSYSLPQFAFDGRLLQFELTEINPIIKAYSPIEFKAGTADEIKFSGIAQSTRSGGNLTFRYHDLNINLEVNPKENWINSIVSFGANAILRTNNPAAADQPPRSVKFLAERDMNKGFVNLIIKSILDGMKETMNPSKENRREFKEAKNDAKNDR</sequence>
<keyword evidence="4" id="KW-1185">Reference proteome</keyword>
<dbReference type="AlphaFoldDB" id="A0A1H5RQY5"/>
<evidence type="ECO:0000256" key="2">
    <source>
        <dbReference type="SAM" id="Phobius"/>
    </source>
</evidence>
<dbReference type="EMBL" id="FNVR01000001">
    <property type="protein sequence ID" value="SEF40534.1"/>
    <property type="molecule type" value="Genomic_DNA"/>
</dbReference>
<evidence type="ECO:0000313" key="3">
    <source>
        <dbReference type="EMBL" id="SEF40534.1"/>
    </source>
</evidence>
<evidence type="ECO:0000313" key="4">
    <source>
        <dbReference type="Proteomes" id="UP000236736"/>
    </source>
</evidence>
<organism evidence="3 4">
    <name type="scientific">Algoriphagus boritolerans DSM 17298 = JCM 18970</name>
    <dbReference type="NCBI Taxonomy" id="1120964"/>
    <lineage>
        <taxon>Bacteria</taxon>
        <taxon>Pseudomonadati</taxon>
        <taxon>Bacteroidota</taxon>
        <taxon>Cytophagia</taxon>
        <taxon>Cytophagales</taxon>
        <taxon>Cyclobacteriaceae</taxon>
        <taxon>Algoriphagus</taxon>
    </lineage>
</organism>
<name>A0A1H5RQY5_9BACT</name>
<dbReference type="OrthoDB" id="814802at2"/>
<evidence type="ECO:0008006" key="5">
    <source>
        <dbReference type="Google" id="ProtNLM"/>
    </source>
</evidence>
<keyword evidence="2" id="KW-0812">Transmembrane</keyword>
<evidence type="ECO:0000256" key="1">
    <source>
        <dbReference type="SAM" id="MobiDB-lite"/>
    </source>
</evidence>
<protein>
    <recommendedName>
        <fullName evidence="5">AsmA-like C-terminal region</fullName>
    </recommendedName>
</protein>